<dbReference type="KEGG" id="sgn:SGRA_1965"/>
<evidence type="ECO:0000256" key="1">
    <source>
        <dbReference type="ARBA" id="ARBA00022801"/>
    </source>
</evidence>
<dbReference type="Pfam" id="PF12706">
    <property type="entry name" value="Lactamase_B_2"/>
    <property type="match status" value="1"/>
</dbReference>
<dbReference type="HOGENOM" id="CLU_070010_4_0_10"/>
<dbReference type="Proteomes" id="UP000007519">
    <property type="component" value="Chromosome"/>
</dbReference>
<dbReference type="InterPro" id="IPR001279">
    <property type="entry name" value="Metallo-B-lactamas"/>
</dbReference>
<evidence type="ECO:0000313" key="5">
    <source>
        <dbReference type="Proteomes" id="UP000007519"/>
    </source>
</evidence>
<evidence type="ECO:0000313" key="4">
    <source>
        <dbReference type="EMBL" id="AFC24696.1"/>
    </source>
</evidence>
<keyword evidence="5" id="KW-1185">Reference proteome</keyword>
<dbReference type="SUPFAM" id="SSF56281">
    <property type="entry name" value="Metallo-hydrolase/oxidoreductase"/>
    <property type="match status" value="1"/>
</dbReference>
<feature type="domain" description="Metallo-beta-lactamase" evidence="3">
    <location>
        <begin position="7"/>
        <end position="193"/>
    </location>
</feature>
<dbReference type="SMART" id="SM00849">
    <property type="entry name" value="Lactamase_B"/>
    <property type="match status" value="1"/>
</dbReference>
<organism evidence="4 5">
    <name type="scientific">Saprospira grandis (strain Lewin)</name>
    <dbReference type="NCBI Taxonomy" id="984262"/>
    <lineage>
        <taxon>Bacteria</taxon>
        <taxon>Pseudomonadati</taxon>
        <taxon>Bacteroidota</taxon>
        <taxon>Saprospiria</taxon>
        <taxon>Saprospirales</taxon>
        <taxon>Saprospiraceae</taxon>
        <taxon>Saprospira</taxon>
    </lineage>
</organism>
<dbReference type="PANTHER" id="PTHR43546">
    <property type="entry name" value="UPF0173 METAL-DEPENDENT HYDROLASE MJ1163-RELATED"/>
    <property type="match status" value="1"/>
</dbReference>
<dbReference type="GO" id="GO:0016787">
    <property type="term" value="F:hydrolase activity"/>
    <property type="evidence" value="ECO:0007669"/>
    <property type="project" value="UniProtKB-UniRule"/>
</dbReference>
<dbReference type="PANTHER" id="PTHR43546:SF3">
    <property type="entry name" value="UPF0173 METAL-DEPENDENT HYDROLASE MJ1163"/>
    <property type="match status" value="1"/>
</dbReference>
<dbReference type="RefSeq" id="WP_015692319.1">
    <property type="nucleotide sequence ID" value="NC_016940.1"/>
</dbReference>
<dbReference type="InterPro" id="IPR036866">
    <property type="entry name" value="RibonucZ/Hydroxyglut_hydro"/>
</dbReference>
<dbReference type="HAMAP" id="MF_00457">
    <property type="entry name" value="UPF0173"/>
    <property type="match status" value="1"/>
</dbReference>
<evidence type="ECO:0000259" key="3">
    <source>
        <dbReference type="SMART" id="SM00849"/>
    </source>
</evidence>
<evidence type="ECO:0000256" key="2">
    <source>
        <dbReference type="HAMAP-Rule" id="MF_00457"/>
    </source>
</evidence>
<protein>
    <recommendedName>
        <fullName evidence="2">UPF0173 metal-dependent hydrolase SGRA_1965</fullName>
    </recommendedName>
</protein>
<reference evidence="4 5" key="1">
    <citation type="journal article" date="2012" name="Stand. Genomic Sci.">
        <title>Complete genome sequencing and analysis of Saprospira grandis str. Lewin, a predatory marine bacterium.</title>
        <authorList>
            <person name="Saw J.H."/>
            <person name="Yuryev A."/>
            <person name="Kanbe M."/>
            <person name="Hou S."/>
            <person name="Young A.G."/>
            <person name="Aizawa S."/>
            <person name="Alam M."/>
        </authorList>
    </citation>
    <scope>NUCLEOTIDE SEQUENCE [LARGE SCALE GENOMIC DNA]</scope>
    <source>
        <strain evidence="4 5">Lewin</strain>
    </source>
</reference>
<dbReference type="STRING" id="984262.SGRA_1965"/>
<dbReference type="NCBIfam" id="NF001911">
    <property type="entry name" value="PRK00685.1"/>
    <property type="match status" value="1"/>
</dbReference>
<name>H6L258_SAPGL</name>
<dbReference type="Gene3D" id="3.60.15.10">
    <property type="entry name" value="Ribonuclease Z/Hydroxyacylglutathione hydrolase-like"/>
    <property type="match status" value="1"/>
</dbReference>
<dbReference type="OrthoDB" id="9789133at2"/>
<dbReference type="EMBL" id="CP002831">
    <property type="protein sequence ID" value="AFC24696.1"/>
    <property type="molecule type" value="Genomic_DNA"/>
</dbReference>
<comment type="similarity">
    <text evidence="2">Belongs to the UPF0173 family.</text>
</comment>
<sequence>MKITYYGHSAFMVELGGKKLLFDPFITPNPLAQEASISADDLNPDYILLSHGHADHVSDAVSIAQRTGAKVVAIYEVAEWLQKQGIENTHPMNIGGKWNFGEFTVHCTTAVHSSALPDGSYGGNPMGFVISSNDGTFYFAGDTALTMDMKLIPMLYPKLDFALLPIGDNFTMSYEHAIIASDFIECNTIVGIHFDTFGFITIDHKEAKAAFEAKGKNLFIPKAGMSFSIQKG</sequence>
<dbReference type="InterPro" id="IPR050114">
    <property type="entry name" value="UPF0173_UPF0282_UlaG_hydrolase"/>
</dbReference>
<dbReference type="AlphaFoldDB" id="H6L258"/>
<dbReference type="InterPro" id="IPR022877">
    <property type="entry name" value="UPF0173"/>
</dbReference>
<gene>
    <name evidence="4" type="ordered locus">SGRA_1965</name>
</gene>
<dbReference type="eggNOG" id="COG2220">
    <property type="taxonomic scope" value="Bacteria"/>
</dbReference>
<keyword evidence="1 2" id="KW-0378">Hydrolase</keyword>
<accession>H6L258</accession>
<proteinExistence type="inferred from homology"/>